<gene>
    <name evidence="1" type="ORF">BJG266_LOCUS23030</name>
    <name evidence="2" type="ORF">QVE165_LOCUS40197</name>
</gene>
<dbReference type="OrthoDB" id="9975835at2759"/>
<evidence type="ECO:0000313" key="2">
    <source>
        <dbReference type="EMBL" id="CAF1449582.1"/>
    </source>
</evidence>
<proteinExistence type="predicted"/>
<dbReference type="Gene3D" id="3.80.10.10">
    <property type="entry name" value="Ribonuclease Inhibitor"/>
    <property type="match status" value="1"/>
</dbReference>
<name>A0A815PI86_9BILA</name>
<accession>A0A815PI86</accession>
<reference evidence="2" key="1">
    <citation type="submission" date="2021-02" db="EMBL/GenBank/DDBJ databases">
        <authorList>
            <person name="Nowell W R."/>
        </authorList>
    </citation>
    <scope>NUCLEOTIDE SEQUENCE</scope>
</reference>
<dbReference type="AlphaFoldDB" id="A0A815PI86"/>
<dbReference type="Proteomes" id="UP000663877">
    <property type="component" value="Unassembled WGS sequence"/>
</dbReference>
<evidence type="ECO:0000313" key="1">
    <source>
        <dbReference type="EMBL" id="CAF1131559.1"/>
    </source>
</evidence>
<protein>
    <submittedName>
        <fullName evidence="2">Uncharacterized protein</fullName>
    </submittedName>
</protein>
<sequence>MLPYLVSTDVILVKDKGTKTSCARDFSAVLQKLVLSMSDEIRFEIIAEILHKLPQLRTFWYIAFICDNYDGKEYQDGQVWEQLIRTYLPNLIDFRLHVGLERERGVGPSNIIQSFCTSFWIEKKKWWFVADQPDNNADTIELYSLPPPVNCKIIFRTNVQWASNSSNPNFKSVRTLGLLPTSNRSMSSVPNTRYFPNVTTIRSASSYGFDFFFDISILSACIDLTKIKNCVIVNRDLIKALPAMTNLTTMEIRHVSADIEDFKKNYSSIPTLKKLSLGTYSSDYGCDQNDLTIITSLFSNLEHIQLSIGELESLNILFAKLSHLIYATIYYKIEVINRQHLEQWLNDHEAIIKFTWSIDDDRLDIWMD</sequence>
<dbReference type="Proteomes" id="UP000663832">
    <property type="component" value="Unassembled WGS sequence"/>
</dbReference>
<comment type="caution">
    <text evidence="2">The sequence shown here is derived from an EMBL/GenBank/DDBJ whole genome shotgun (WGS) entry which is preliminary data.</text>
</comment>
<dbReference type="EMBL" id="CAJNOI010000149">
    <property type="protein sequence ID" value="CAF1131559.1"/>
    <property type="molecule type" value="Genomic_DNA"/>
</dbReference>
<dbReference type="EMBL" id="CAJNOM010000458">
    <property type="protein sequence ID" value="CAF1449582.1"/>
    <property type="molecule type" value="Genomic_DNA"/>
</dbReference>
<dbReference type="SUPFAM" id="SSF52058">
    <property type="entry name" value="L domain-like"/>
    <property type="match status" value="1"/>
</dbReference>
<dbReference type="InterPro" id="IPR032675">
    <property type="entry name" value="LRR_dom_sf"/>
</dbReference>
<organism evidence="2 3">
    <name type="scientific">Adineta steineri</name>
    <dbReference type="NCBI Taxonomy" id="433720"/>
    <lineage>
        <taxon>Eukaryota</taxon>
        <taxon>Metazoa</taxon>
        <taxon>Spiralia</taxon>
        <taxon>Gnathifera</taxon>
        <taxon>Rotifera</taxon>
        <taxon>Eurotatoria</taxon>
        <taxon>Bdelloidea</taxon>
        <taxon>Adinetida</taxon>
        <taxon>Adinetidae</taxon>
        <taxon>Adineta</taxon>
    </lineage>
</organism>
<evidence type="ECO:0000313" key="3">
    <source>
        <dbReference type="Proteomes" id="UP000663832"/>
    </source>
</evidence>
<keyword evidence="3" id="KW-1185">Reference proteome</keyword>